<evidence type="ECO:0000256" key="8">
    <source>
        <dbReference type="ARBA" id="ARBA00073460"/>
    </source>
</evidence>
<feature type="domain" description="HTH APSES-type" evidence="12">
    <location>
        <begin position="34"/>
        <end position="142"/>
    </location>
</feature>
<dbReference type="PANTHER" id="PTHR43828:SF3">
    <property type="entry name" value="CHROMO DOMAIN-CONTAINING PROTEIN"/>
    <property type="match status" value="1"/>
</dbReference>
<evidence type="ECO:0000256" key="1">
    <source>
        <dbReference type="ARBA" id="ARBA00004123"/>
    </source>
</evidence>
<dbReference type="InterPro" id="IPR036770">
    <property type="entry name" value="Ankyrin_rpt-contain_sf"/>
</dbReference>
<evidence type="ECO:0000256" key="4">
    <source>
        <dbReference type="ARBA" id="ARBA00023043"/>
    </source>
</evidence>
<sequence>MSQPSSQQAALAASAYRQFADSGARLANDNPPQIYSAVYSGVDVYEMEVNGIAVMRRRNDSWLNATQILKVAGVDKGKRTKILEKEIQTGEHEKVQGGYGKYQGTWIKFERGVEVCRQYGVEEILRPLLTYDMGQDGGIAGRGDINTPTKEQAMAAQRKRMYNASAENRTNGMAGTFFKNISATASHAVAAISKARFDSPAPRNRNGPTRAPSFNRQPSMQSMDDFPGNSQQSFASDFSQNVDSAYSTQNNTQHLNGDGPEPPRKRQRVTMTPADSFGYAPSMQMYADAFPGSPTEPNESFIYSQAGVNSHDPNSDGLFSLAPLPFEVSPDADNKRGLLMSLFMDANANDPAKHEMLRTMTPGELDMPIDTQSHTALHWAATLSRMPLLRALIAAGANPYRVNASGETALMRACVVTNSHDLNSFPELLDVLGGTLEVRDSKGRTVLHHIAVTSAVKGRNTASRYYLECLLEWVVRQGSAPSSQEAAVNGNGANANSPVKLGLGRFMSEVVNAQDKAGDTALNIAARIGNRSIISQLLEVRADPTIANRAGLRPLDFGIGGEAAEDGAAGDTAGADKAGALANSQRSRESSDDIITSISHLLSETSSGFQNELKTKQTSVDSLHASLRTTSAQLGEAQRTLQALQEKLNNQQIDRQKVLNLTRARDDKQYSLLQHEQRHGRFDSSSSATWEAELDAAVNNALSISPQPNGTSQALSSANLLRARINAVRAQLDNTKQAVSGLKSRSRDVEFKYKHLVALAARCTDTDVDSLLDGLVRAVESEKGELEIGRVRRFLGGVDGAC</sequence>
<dbReference type="SUPFAM" id="SSF54616">
    <property type="entry name" value="DNA-binding domain of Mlu1-box binding protein MBP1"/>
    <property type="match status" value="1"/>
</dbReference>
<dbReference type="SMART" id="SM01252">
    <property type="entry name" value="KilA-N"/>
    <property type="match status" value="1"/>
</dbReference>
<dbReference type="GO" id="GO:0003677">
    <property type="term" value="F:DNA binding"/>
    <property type="evidence" value="ECO:0007669"/>
    <property type="project" value="InterPro"/>
</dbReference>
<dbReference type="EMBL" id="KB933158">
    <property type="protein sequence ID" value="EON99399.1"/>
    <property type="molecule type" value="Genomic_DNA"/>
</dbReference>
<dbReference type="Gene3D" id="3.10.260.10">
    <property type="entry name" value="Transcription regulator HTH, APSES-type DNA-binding domain"/>
    <property type="match status" value="1"/>
</dbReference>
<feature type="region of interest" description="Disordered" evidence="11">
    <location>
        <begin position="288"/>
        <end position="308"/>
    </location>
</feature>
<keyword evidence="4 9" id="KW-0040">ANK repeat</keyword>
<feature type="repeat" description="ANK" evidence="9">
    <location>
        <begin position="372"/>
        <end position="404"/>
    </location>
</feature>
<organism evidence="13 14">
    <name type="scientific">Phaeoacremonium minimum (strain UCR-PA7)</name>
    <name type="common">Esca disease fungus</name>
    <name type="synonym">Togninia minima</name>
    <dbReference type="NCBI Taxonomy" id="1286976"/>
    <lineage>
        <taxon>Eukaryota</taxon>
        <taxon>Fungi</taxon>
        <taxon>Dikarya</taxon>
        <taxon>Ascomycota</taxon>
        <taxon>Pezizomycotina</taxon>
        <taxon>Sordariomycetes</taxon>
        <taxon>Sordariomycetidae</taxon>
        <taxon>Togniniales</taxon>
        <taxon>Togniniaceae</taxon>
        <taxon>Phaeoacremonium</taxon>
    </lineage>
</organism>
<dbReference type="Gene3D" id="1.25.40.20">
    <property type="entry name" value="Ankyrin repeat-containing domain"/>
    <property type="match status" value="1"/>
</dbReference>
<evidence type="ECO:0000256" key="5">
    <source>
        <dbReference type="ARBA" id="ARBA00023242"/>
    </source>
</evidence>
<dbReference type="GO" id="GO:0001228">
    <property type="term" value="F:DNA-binding transcription activator activity, RNA polymerase II-specific"/>
    <property type="evidence" value="ECO:0007669"/>
    <property type="project" value="UniProtKB-ARBA"/>
</dbReference>
<accession>R8BJE4</accession>
<dbReference type="GO" id="GO:0048315">
    <property type="term" value="P:conidium formation"/>
    <property type="evidence" value="ECO:0007669"/>
    <property type="project" value="UniProtKB-KW"/>
</dbReference>
<evidence type="ECO:0000256" key="2">
    <source>
        <dbReference type="ARBA" id="ARBA00022737"/>
    </source>
</evidence>
<dbReference type="KEGG" id="tmn:UCRPA7_5071"/>
<feature type="coiled-coil region" evidence="10">
    <location>
        <begin position="627"/>
        <end position="661"/>
    </location>
</feature>
<feature type="region of interest" description="Disordered" evidence="11">
    <location>
        <begin position="567"/>
        <end position="592"/>
    </location>
</feature>
<evidence type="ECO:0000313" key="13">
    <source>
        <dbReference type="EMBL" id="EON99399.1"/>
    </source>
</evidence>
<dbReference type="PROSITE" id="PS51299">
    <property type="entry name" value="HTH_APSES"/>
    <property type="match status" value="1"/>
</dbReference>
<dbReference type="Proteomes" id="UP000014074">
    <property type="component" value="Unassembled WGS sequence"/>
</dbReference>
<dbReference type="SUPFAM" id="SSF48403">
    <property type="entry name" value="Ankyrin repeat"/>
    <property type="match status" value="1"/>
</dbReference>
<feature type="region of interest" description="Disordered" evidence="11">
    <location>
        <begin position="248"/>
        <end position="268"/>
    </location>
</feature>
<dbReference type="SMART" id="SM00248">
    <property type="entry name" value="ANK"/>
    <property type="match status" value="2"/>
</dbReference>
<evidence type="ECO:0000313" key="14">
    <source>
        <dbReference type="Proteomes" id="UP000014074"/>
    </source>
</evidence>
<dbReference type="PROSITE" id="PS50088">
    <property type="entry name" value="ANK_REPEAT"/>
    <property type="match status" value="2"/>
</dbReference>
<feature type="compositionally biased region" description="Polar residues" evidence="11">
    <location>
        <begin position="212"/>
        <end position="235"/>
    </location>
</feature>
<evidence type="ECO:0000256" key="9">
    <source>
        <dbReference type="PROSITE-ProRule" id="PRU00023"/>
    </source>
</evidence>
<dbReference type="Pfam" id="PF04383">
    <property type="entry name" value="KilA-N"/>
    <property type="match status" value="1"/>
</dbReference>
<feature type="region of interest" description="Disordered" evidence="11">
    <location>
        <begin position="194"/>
        <end position="235"/>
    </location>
</feature>
<evidence type="ECO:0000256" key="10">
    <source>
        <dbReference type="SAM" id="Coils"/>
    </source>
</evidence>
<dbReference type="GO" id="GO:0003713">
    <property type="term" value="F:transcription coactivator activity"/>
    <property type="evidence" value="ECO:0007669"/>
    <property type="project" value="TreeGrafter"/>
</dbReference>
<proteinExistence type="predicted"/>
<dbReference type="HOGENOM" id="CLU_009666_1_1_1"/>
<keyword evidence="5" id="KW-0539">Nucleus</keyword>
<dbReference type="Pfam" id="PF00023">
    <property type="entry name" value="Ank"/>
    <property type="match status" value="1"/>
</dbReference>
<feature type="compositionally biased region" description="Low complexity" evidence="11">
    <location>
        <begin position="567"/>
        <end position="582"/>
    </location>
</feature>
<evidence type="ECO:0000256" key="6">
    <source>
        <dbReference type="ARBA" id="ARBA00023321"/>
    </source>
</evidence>
<keyword evidence="3" id="KW-0749">Sporulation</keyword>
<evidence type="ECO:0000256" key="3">
    <source>
        <dbReference type="ARBA" id="ARBA00022969"/>
    </source>
</evidence>
<keyword evidence="10" id="KW-0175">Coiled coil</keyword>
<dbReference type="OrthoDB" id="6718656at2759"/>
<evidence type="ECO:0000256" key="11">
    <source>
        <dbReference type="SAM" id="MobiDB-lite"/>
    </source>
</evidence>
<dbReference type="InterPro" id="IPR036887">
    <property type="entry name" value="HTH_APSES_sf"/>
</dbReference>
<dbReference type="GO" id="GO:0033309">
    <property type="term" value="C:SBF transcription complex"/>
    <property type="evidence" value="ECO:0007669"/>
    <property type="project" value="TreeGrafter"/>
</dbReference>
<dbReference type="InterPro" id="IPR002110">
    <property type="entry name" value="Ankyrin_rpt"/>
</dbReference>
<dbReference type="InterPro" id="IPR018004">
    <property type="entry name" value="KilA/APSES_HTH"/>
</dbReference>
<feature type="coiled-coil region" evidence="10">
    <location>
        <begin position="718"/>
        <end position="745"/>
    </location>
</feature>
<evidence type="ECO:0000256" key="7">
    <source>
        <dbReference type="ARBA" id="ARBA00059984"/>
    </source>
</evidence>
<dbReference type="PROSITE" id="PS50297">
    <property type="entry name" value="ANK_REP_REGION"/>
    <property type="match status" value="2"/>
</dbReference>
<feature type="compositionally biased region" description="Polar residues" evidence="11">
    <location>
        <begin position="295"/>
        <end position="308"/>
    </location>
</feature>
<protein>
    <recommendedName>
        <fullName evidence="8">Transcription factor SWI6</fullName>
    </recommendedName>
</protein>
<reference evidence="14" key="1">
    <citation type="journal article" date="2013" name="Genome Announc.">
        <title>Draft genome sequence of the ascomycete Phaeoacremonium aleophilum strain UCR-PA7, a causal agent of the esca disease complex in grapevines.</title>
        <authorList>
            <person name="Blanco-Ulate B."/>
            <person name="Rolshausen P."/>
            <person name="Cantu D."/>
        </authorList>
    </citation>
    <scope>NUCLEOTIDE SEQUENCE [LARGE SCALE GENOMIC DNA]</scope>
    <source>
        <strain evidence="14">UCR-PA7</strain>
    </source>
</reference>
<dbReference type="FunFam" id="1.25.40.20:FF:000365">
    <property type="entry name" value="Start control protein cdc10"/>
    <property type="match status" value="1"/>
</dbReference>
<comment type="function">
    <text evidence="7">Transcription factor that plays a role downstream of the MCK1-MKK2-MPS1 cascade. Required for hyphal morphogenesis and pathogenicity. Is an important oxidative stress response regulator and plays a positive role in the regulation of extracellular peroxidases.</text>
</comment>
<evidence type="ECO:0000259" key="12">
    <source>
        <dbReference type="PROSITE" id="PS51299"/>
    </source>
</evidence>
<keyword evidence="6" id="KW-0183">Conidiation</keyword>
<dbReference type="AlphaFoldDB" id="R8BJE4"/>
<keyword evidence="14" id="KW-1185">Reference proteome</keyword>
<comment type="subcellular location">
    <subcellularLocation>
        <location evidence="1">Nucleus</location>
    </subcellularLocation>
</comment>
<dbReference type="eggNOG" id="ENOG502QPWC">
    <property type="taxonomic scope" value="Eukaryota"/>
</dbReference>
<keyword evidence="2" id="KW-0677">Repeat</keyword>
<dbReference type="InterPro" id="IPR003163">
    <property type="entry name" value="Tscrpt_reg_HTH_APSES-type"/>
</dbReference>
<dbReference type="RefSeq" id="XP_007915810.1">
    <property type="nucleotide sequence ID" value="XM_007917619.1"/>
</dbReference>
<dbReference type="PANTHER" id="PTHR43828">
    <property type="entry name" value="ASPARAGINASE"/>
    <property type="match status" value="1"/>
</dbReference>
<gene>
    <name evidence="13" type="ORF">UCRPA7_5071</name>
</gene>
<dbReference type="GO" id="GO:0030435">
    <property type="term" value="P:sporulation resulting in formation of a cellular spore"/>
    <property type="evidence" value="ECO:0007669"/>
    <property type="project" value="UniProtKB-KW"/>
</dbReference>
<dbReference type="InterPro" id="IPR051642">
    <property type="entry name" value="SWI6-like"/>
</dbReference>
<dbReference type="GO" id="GO:0030907">
    <property type="term" value="C:MBF transcription complex"/>
    <property type="evidence" value="ECO:0007669"/>
    <property type="project" value="TreeGrafter"/>
</dbReference>
<dbReference type="FunFam" id="3.10.260.10:FF:000001">
    <property type="entry name" value="APSES transcription factor (MbpA)"/>
    <property type="match status" value="1"/>
</dbReference>
<name>R8BJE4_PHAM7</name>
<dbReference type="GeneID" id="19325587"/>
<feature type="repeat" description="ANK" evidence="9">
    <location>
        <begin position="517"/>
        <end position="549"/>
    </location>
</feature>
<dbReference type="Pfam" id="PF13637">
    <property type="entry name" value="Ank_4"/>
    <property type="match status" value="1"/>
</dbReference>